<evidence type="ECO:0000256" key="1">
    <source>
        <dbReference type="SAM" id="MobiDB-lite"/>
    </source>
</evidence>
<proteinExistence type="predicted"/>
<dbReference type="EMBL" id="KB456260">
    <property type="protein sequence ID" value="EMF17942.1"/>
    <property type="molecule type" value="Genomic_DNA"/>
</dbReference>
<dbReference type="GeneID" id="27901042"/>
<feature type="compositionally biased region" description="Low complexity" evidence="1">
    <location>
        <begin position="1"/>
        <end position="14"/>
    </location>
</feature>
<dbReference type="Proteomes" id="UP000016931">
    <property type="component" value="Unassembled WGS sequence"/>
</dbReference>
<name>N1QN79_SPHMS</name>
<dbReference type="AlphaFoldDB" id="N1QN79"/>
<feature type="region of interest" description="Disordered" evidence="1">
    <location>
        <begin position="1"/>
        <end position="20"/>
    </location>
</feature>
<keyword evidence="3" id="KW-1185">Reference proteome</keyword>
<protein>
    <submittedName>
        <fullName evidence="2">Uncharacterized protein</fullName>
    </submittedName>
</protein>
<evidence type="ECO:0000313" key="3">
    <source>
        <dbReference type="Proteomes" id="UP000016931"/>
    </source>
</evidence>
<organism evidence="2 3">
    <name type="scientific">Sphaerulina musiva (strain SO2202)</name>
    <name type="common">Poplar stem canker fungus</name>
    <name type="synonym">Septoria musiva</name>
    <dbReference type="NCBI Taxonomy" id="692275"/>
    <lineage>
        <taxon>Eukaryota</taxon>
        <taxon>Fungi</taxon>
        <taxon>Dikarya</taxon>
        <taxon>Ascomycota</taxon>
        <taxon>Pezizomycotina</taxon>
        <taxon>Dothideomycetes</taxon>
        <taxon>Dothideomycetidae</taxon>
        <taxon>Mycosphaerellales</taxon>
        <taxon>Mycosphaerellaceae</taxon>
        <taxon>Sphaerulina</taxon>
    </lineage>
</organism>
<gene>
    <name evidence="2" type="ORF">SEPMUDRAFT_146844</name>
</gene>
<dbReference type="Pfam" id="PF09466">
    <property type="entry name" value="Yqai"/>
    <property type="match status" value="1"/>
</dbReference>
<sequence>MSGWSGASGASDAISNEDGRRPCDAKVQMLDWYGDIVVVARALQRWAAKRAERDAASFGEEGCGFMQAGTAQPCRGMFPAGSTDSRREHRTCTESAIVFMCRRTGTVDC</sequence>
<dbReference type="HOGENOM" id="CLU_2185589_0_0_1"/>
<reference evidence="2 3" key="1">
    <citation type="journal article" date="2012" name="PLoS Pathog.">
        <title>Diverse lifestyles and strategies of plant pathogenesis encoded in the genomes of eighteen Dothideomycetes fungi.</title>
        <authorList>
            <person name="Ohm R.A."/>
            <person name="Feau N."/>
            <person name="Henrissat B."/>
            <person name="Schoch C.L."/>
            <person name="Horwitz B.A."/>
            <person name="Barry K.W."/>
            <person name="Condon B.J."/>
            <person name="Copeland A.C."/>
            <person name="Dhillon B."/>
            <person name="Glaser F."/>
            <person name="Hesse C.N."/>
            <person name="Kosti I."/>
            <person name="LaButti K."/>
            <person name="Lindquist E.A."/>
            <person name="Lucas S."/>
            <person name="Salamov A.A."/>
            <person name="Bradshaw R.E."/>
            <person name="Ciuffetti L."/>
            <person name="Hamelin R.C."/>
            <person name="Kema G.H.J."/>
            <person name="Lawrence C."/>
            <person name="Scott J.A."/>
            <person name="Spatafora J.W."/>
            <person name="Turgeon B.G."/>
            <person name="de Wit P.J.G.M."/>
            <person name="Zhong S."/>
            <person name="Goodwin S.B."/>
            <person name="Grigoriev I.V."/>
        </authorList>
    </citation>
    <scope>NUCLEOTIDE SEQUENCE [LARGE SCALE GENOMIC DNA]</scope>
    <source>
        <strain evidence="2 3">SO2202</strain>
    </source>
</reference>
<evidence type="ECO:0000313" key="2">
    <source>
        <dbReference type="EMBL" id="EMF17942.1"/>
    </source>
</evidence>
<accession>N1QN79</accession>
<dbReference type="RefSeq" id="XP_016766063.1">
    <property type="nucleotide sequence ID" value="XM_016903905.1"/>
</dbReference>
<dbReference type="InterPro" id="IPR018474">
    <property type="entry name" value="Uncharacterised_Yqai"/>
</dbReference>